<accession>A0A366MNM0</accession>
<name>A0A366MNM0_9BACT</name>
<reference evidence="1 2" key="1">
    <citation type="submission" date="2017-10" db="EMBL/GenBank/DDBJ databases">
        <title>Genomics of the genus Arcobacter.</title>
        <authorList>
            <person name="Perez-Cataluna A."/>
            <person name="Figueras M.J."/>
        </authorList>
    </citation>
    <scope>NUCLEOTIDE SEQUENCE [LARGE SCALE GENOMIC DNA]</scope>
    <source>
        <strain evidence="1 2">CECT 9230</strain>
    </source>
</reference>
<keyword evidence="2" id="KW-1185">Reference proteome</keyword>
<dbReference type="EMBL" id="PDKB01000060">
    <property type="protein sequence ID" value="RBQ27898.1"/>
    <property type="molecule type" value="Genomic_DNA"/>
</dbReference>
<dbReference type="RefSeq" id="WP_146951633.1">
    <property type="nucleotide sequence ID" value="NZ_PDKB01000060.1"/>
</dbReference>
<evidence type="ECO:0000313" key="1">
    <source>
        <dbReference type="EMBL" id="RBQ27898.1"/>
    </source>
</evidence>
<dbReference type="Proteomes" id="UP000252669">
    <property type="component" value="Unassembled WGS sequence"/>
</dbReference>
<proteinExistence type="predicted"/>
<dbReference type="AlphaFoldDB" id="A0A366MNM0"/>
<gene>
    <name evidence="1" type="ORF">CRU91_12130</name>
</gene>
<organism evidence="1 2">
    <name type="scientific">Aliarcobacter vitoriensis</name>
    <dbReference type="NCBI Taxonomy" id="2011099"/>
    <lineage>
        <taxon>Bacteria</taxon>
        <taxon>Pseudomonadati</taxon>
        <taxon>Campylobacterota</taxon>
        <taxon>Epsilonproteobacteria</taxon>
        <taxon>Campylobacterales</taxon>
        <taxon>Arcobacteraceae</taxon>
        <taxon>Aliarcobacter</taxon>
    </lineage>
</organism>
<evidence type="ECO:0000313" key="2">
    <source>
        <dbReference type="Proteomes" id="UP000252669"/>
    </source>
</evidence>
<feature type="non-terminal residue" evidence="1">
    <location>
        <position position="61"/>
    </location>
</feature>
<protein>
    <submittedName>
        <fullName evidence="1">Uncharacterized protein</fullName>
    </submittedName>
</protein>
<sequence>MTILKKSILSPVVALIICSNVYADNISYSLDKSSLKDAIEKISKKANIPYIANSSIFEGKT</sequence>
<comment type="caution">
    <text evidence="1">The sequence shown here is derived from an EMBL/GenBank/DDBJ whole genome shotgun (WGS) entry which is preliminary data.</text>
</comment>
<dbReference type="OrthoDB" id="9760333at2"/>